<dbReference type="Proteomes" id="UP000735302">
    <property type="component" value="Unassembled WGS sequence"/>
</dbReference>
<keyword evidence="4" id="KW-1185">Reference proteome</keyword>
<dbReference type="InterPro" id="IPR008983">
    <property type="entry name" value="Tumour_necrosis_fac-like_dom"/>
</dbReference>
<reference evidence="3 4" key="1">
    <citation type="journal article" date="2021" name="Elife">
        <title>Chloroplast acquisition without the gene transfer in kleptoplastic sea slugs, Plakobranchus ocellatus.</title>
        <authorList>
            <person name="Maeda T."/>
            <person name="Takahashi S."/>
            <person name="Yoshida T."/>
            <person name="Shimamura S."/>
            <person name="Takaki Y."/>
            <person name="Nagai Y."/>
            <person name="Toyoda A."/>
            <person name="Suzuki Y."/>
            <person name="Arimoto A."/>
            <person name="Ishii H."/>
            <person name="Satoh N."/>
            <person name="Nishiyama T."/>
            <person name="Hasebe M."/>
            <person name="Maruyama T."/>
            <person name="Minagawa J."/>
            <person name="Obokata J."/>
            <person name="Shigenobu S."/>
        </authorList>
    </citation>
    <scope>NUCLEOTIDE SEQUENCE [LARGE SCALE GENOMIC DNA]</scope>
</reference>
<dbReference type="SUPFAM" id="SSF57997">
    <property type="entry name" value="Tropomyosin"/>
    <property type="match status" value="1"/>
</dbReference>
<evidence type="ECO:0000313" key="3">
    <source>
        <dbReference type="EMBL" id="GFN98640.1"/>
    </source>
</evidence>
<organism evidence="3 4">
    <name type="scientific">Plakobranchus ocellatus</name>
    <dbReference type="NCBI Taxonomy" id="259542"/>
    <lineage>
        <taxon>Eukaryota</taxon>
        <taxon>Metazoa</taxon>
        <taxon>Spiralia</taxon>
        <taxon>Lophotrochozoa</taxon>
        <taxon>Mollusca</taxon>
        <taxon>Gastropoda</taxon>
        <taxon>Heterobranchia</taxon>
        <taxon>Euthyneura</taxon>
        <taxon>Panpulmonata</taxon>
        <taxon>Sacoglossa</taxon>
        <taxon>Placobranchoidea</taxon>
        <taxon>Plakobranchidae</taxon>
        <taxon>Plakobranchus</taxon>
    </lineage>
</organism>
<comment type="caution">
    <text evidence="3">The sequence shown here is derived from an EMBL/GenBank/DDBJ whole genome shotgun (WGS) entry which is preliminary data.</text>
</comment>
<evidence type="ECO:0000313" key="4">
    <source>
        <dbReference type="Proteomes" id="UP000735302"/>
    </source>
</evidence>
<dbReference type="EMBL" id="BLXT01002861">
    <property type="protein sequence ID" value="GFN98640.1"/>
    <property type="molecule type" value="Genomic_DNA"/>
</dbReference>
<sequence>MATQEKPNFISTKVENLKRQGDVLSKGLFTKIEELDTECQQALQAANNNRSVASMVAFRLDTFSDLLQSFHSKIQDGSHIESDRSGNAIHSASGDLVSSLLQRLEKVEKMCDSNSASYNQVLSSQELEKHKFQSSIDMLEKQTAQLQQKMCDTQNQTAQLQQDMSNAQKQTGQIQQEMSDAHKLNAQLHEKISDIESQHTDVKQKFEGLTNSVVVFHKTTDDLSTKVSSQQSQADIMAEEVMNLNNQIKHAKSKQKTLKQRIIKAQAENDEASKSLAKRVSGLEKLRKILKEEGNGAQGGSQVRQMCEDAQRELKVLTDDICKLSLQIGPFSRSHVGFTALLKSSRNLQAGSNIKKMFDVVANVGNCFRPAQGHFIAPYAGLYCFFVKLIQECNVPFSVSIMCKQFTYEAEEKLEIPVNSDAPHSSLCIIVLNTNDRVFLKIVSAEDTVELTDSVCFAGWSTSYF</sequence>
<evidence type="ECO:0000256" key="1">
    <source>
        <dbReference type="SAM" id="Coils"/>
    </source>
</evidence>
<feature type="coiled-coil region" evidence="1">
    <location>
        <begin position="234"/>
        <end position="275"/>
    </location>
</feature>
<dbReference type="SUPFAM" id="SSF49842">
    <property type="entry name" value="TNF-like"/>
    <property type="match status" value="1"/>
</dbReference>
<keyword evidence="1" id="KW-0175">Coiled coil</keyword>
<dbReference type="Gene3D" id="1.10.287.1490">
    <property type="match status" value="1"/>
</dbReference>
<dbReference type="InterPro" id="IPR001073">
    <property type="entry name" value="C1q_dom"/>
</dbReference>
<gene>
    <name evidence="3" type="ORF">PoB_002514600</name>
</gene>
<dbReference type="Gene3D" id="2.60.120.40">
    <property type="match status" value="1"/>
</dbReference>
<dbReference type="AlphaFoldDB" id="A0AAV3ZRP6"/>
<name>A0AAV3ZRP6_9GAST</name>
<feature type="coiled-coil region" evidence="1">
    <location>
        <begin position="122"/>
        <end position="205"/>
    </location>
</feature>
<protein>
    <recommendedName>
        <fullName evidence="2">C1q domain-containing protein</fullName>
    </recommendedName>
</protein>
<dbReference type="Pfam" id="PF00386">
    <property type="entry name" value="C1q"/>
    <property type="match status" value="1"/>
</dbReference>
<feature type="domain" description="C1q" evidence="2">
    <location>
        <begin position="338"/>
        <end position="459"/>
    </location>
</feature>
<evidence type="ECO:0000259" key="2">
    <source>
        <dbReference type="Pfam" id="PF00386"/>
    </source>
</evidence>
<proteinExistence type="predicted"/>
<accession>A0AAV3ZRP6</accession>